<proteinExistence type="predicted"/>
<protein>
    <submittedName>
        <fullName evidence="1">Uncharacterized protein</fullName>
    </submittedName>
</protein>
<gene>
    <name evidence="1" type="ORF">SPARVUS_LOCUS14906233</name>
</gene>
<sequence length="161" mass="18433">MHQAAAVIKRAWKKWKEKLEALAAVELDDILEMENTQSLSGSPAKVLNTSITNSMQDNPLITNEVVQSWNLGFVLSRAPPIRKIVIADGFHRHWYLLACLNVLNRNKGYKAEFIQSEHGIASIRALPQVIMLHSFIRFIYYFFPCFILKGSFCLNQKWAPT</sequence>
<dbReference type="EMBL" id="CATNWA010019496">
    <property type="protein sequence ID" value="CAI9613522.1"/>
    <property type="molecule type" value="Genomic_DNA"/>
</dbReference>
<name>A0ABN9GYR4_9NEOB</name>
<accession>A0ABN9GYR4</accession>
<evidence type="ECO:0000313" key="2">
    <source>
        <dbReference type="Proteomes" id="UP001162483"/>
    </source>
</evidence>
<dbReference type="Proteomes" id="UP001162483">
    <property type="component" value="Unassembled WGS sequence"/>
</dbReference>
<organism evidence="1 2">
    <name type="scientific">Staurois parvus</name>
    <dbReference type="NCBI Taxonomy" id="386267"/>
    <lineage>
        <taxon>Eukaryota</taxon>
        <taxon>Metazoa</taxon>
        <taxon>Chordata</taxon>
        <taxon>Craniata</taxon>
        <taxon>Vertebrata</taxon>
        <taxon>Euteleostomi</taxon>
        <taxon>Amphibia</taxon>
        <taxon>Batrachia</taxon>
        <taxon>Anura</taxon>
        <taxon>Neobatrachia</taxon>
        <taxon>Ranoidea</taxon>
        <taxon>Ranidae</taxon>
        <taxon>Staurois</taxon>
    </lineage>
</organism>
<comment type="caution">
    <text evidence="1">The sequence shown here is derived from an EMBL/GenBank/DDBJ whole genome shotgun (WGS) entry which is preliminary data.</text>
</comment>
<reference evidence="1" key="1">
    <citation type="submission" date="2023-05" db="EMBL/GenBank/DDBJ databases">
        <authorList>
            <person name="Stuckert A."/>
        </authorList>
    </citation>
    <scope>NUCLEOTIDE SEQUENCE</scope>
</reference>
<evidence type="ECO:0000313" key="1">
    <source>
        <dbReference type="EMBL" id="CAI9613522.1"/>
    </source>
</evidence>
<keyword evidence="2" id="KW-1185">Reference proteome</keyword>